<reference evidence="2 3" key="1">
    <citation type="submission" date="2021-03" db="EMBL/GenBank/DDBJ databases">
        <title>Antimicrobial resistance genes in bacteria isolated from Japanese honey, and their potential for conferring macrolide and lincosamide resistance in the American foulbrood pathogen Paenibacillus larvae.</title>
        <authorList>
            <person name="Okamoto M."/>
            <person name="Kumagai M."/>
            <person name="Kanamori H."/>
            <person name="Takamatsu D."/>
        </authorList>
    </citation>
    <scope>NUCLEOTIDE SEQUENCE [LARGE SCALE GENOMIC DNA]</scope>
    <source>
        <strain evidence="2 3">J21TS3</strain>
    </source>
</reference>
<evidence type="ECO:0000256" key="1">
    <source>
        <dbReference type="SAM" id="SignalP"/>
    </source>
</evidence>
<feature type="signal peptide" evidence="1">
    <location>
        <begin position="1"/>
        <end position="26"/>
    </location>
</feature>
<dbReference type="Proteomes" id="UP000680638">
    <property type="component" value="Unassembled WGS sequence"/>
</dbReference>
<organism evidence="2 3">
    <name type="scientific">Paenibacillus cookii</name>
    <dbReference type="NCBI Taxonomy" id="157839"/>
    <lineage>
        <taxon>Bacteria</taxon>
        <taxon>Bacillati</taxon>
        <taxon>Bacillota</taxon>
        <taxon>Bacilli</taxon>
        <taxon>Bacillales</taxon>
        <taxon>Paenibacillaceae</taxon>
        <taxon>Paenibacillus</taxon>
    </lineage>
</organism>
<dbReference type="InterPro" id="IPR045702">
    <property type="entry name" value="DUF6060"/>
</dbReference>
<gene>
    <name evidence="2" type="ORF">J21TS3_52730</name>
</gene>
<feature type="chain" id="PRO_5046103410" evidence="1">
    <location>
        <begin position="27"/>
        <end position="249"/>
    </location>
</feature>
<dbReference type="RefSeq" id="WP_212953257.1">
    <property type="nucleotide sequence ID" value="NZ_BORW01000073.1"/>
</dbReference>
<accession>A0ABQ4M4H8</accession>
<protein>
    <submittedName>
        <fullName evidence="2">Uncharacterized protein</fullName>
    </submittedName>
</protein>
<keyword evidence="3" id="KW-1185">Reference proteome</keyword>
<dbReference type="EMBL" id="BORW01000073">
    <property type="protein sequence ID" value="GIO70452.1"/>
    <property type="molecule type" value="Genomic_DNA"/>
</dbReference>
<keyword evidence="1" id="KW-0732">Signal</keyword>
<name>A0ABQ4M4H8_9BACL</name>
<evidence type="ECO:0000313" key="2">
    <source>
        <dbReference type="EMBL" id="GIO70452.1"/>
    </source>
</evidence>
<sequence>MKLFKVGFSGFLSLLIFAVFAFSASANPVSDETTTTKNVDGNQYFQDPITGKTITTVYKTTPDGGLEKVDFEEFVKIRQQDQEIKDKISKSQDELTPLSRYIIPTGVLVTIKYTKQIDSEVTGSAYRVSNPYNCPSNAPSPCTSNATYSATETESFSANVANGDILKQIKLQCSYTWSSSATVSNTYTLTITPGKTGYLMFIPHKIYTQGKQDTYADAALVKSETVWGYTPKTLTGSGILDGYVYGVIE</sequence>
<proteinExistence type="predicted"/>
<dbReference type="Pfam" id="PF19535">
    <property type="entry name" value="DUF6060"/>
    <property type="match status" value="1"/>
</dbReference>
<comment type="caution">
    <text evidence="2">The sequence shown here is derived from an EMBL/GenBank/DDBJ whole genome shotgun (WGS) entry which is preliminary data.</text>
</comment>
<evidence type="ECO:0000313" key="3">
    <source>
        <dbReference type="Proteomes" id="UP000680638"/>
    </source>
</evidence>